<feature type="region of interest" description="Disordered" evidence="1">
    <location>
        <begin position="53"/>
        <end position="99"/>
    </location>
</feature>
<organism evidence="2 3">
    <name type="scientific">Photinus pyralis</name>
    <name type="common">Common eastern firefly</name>
    <name type="synonym">Lampyris pyralis</name>
    <dbReference type="NCBI Taxonomy" id="7054"/>
    <lineage>
        <taxon>Eukaryota</taxon>
        <taxon>Metazoa</taxon>
        <taxon>Ecdysozoa</taxon>
        <taxon>Arthropoda</taxon>
        <taxon>Hexapoda</taxon>
        <taxon>Insecta</taxon>
        <taxon>Pterygota</taxon>
        <taxon>Neoptera</taxon>
        <taxon>Endopterygota</taxon>
        <taxon>Coleoptera</taxon>
        <taxon>Polyphaga</taxon>
        <taxon>Elateriformia</taxon>
        <taxon>Elateroidea</taxon>
        <taxon>Lampyridae</taxon>
        <taxon>Lampyrinae</taxon>
        <taxon>Photinus</taxon>
    </lineage>
</organism>
<sequence>MTILVGDVRDNQKISLDAQEAIRSLAIHPQRKTRQHGARRYSNGAVCTVSHLFSTTAQPSGGAGPESRELTPQMDGNPYHRNPDWNQRLLGPEGQRRTH</sequence>
<accession>A0A5N4AM86</accession>
<reference evidence="2 3" key="1">
    <citation type="journal article" date="2018" name="Elife">
        <title>Firefly genomes illuminate parallel origins of bioluminescence in beetles.</title>
        <authorList>
            <person name="Fallon T.R."/>
            <person name="Lower S.E."/>
            <person name="Chang C.H."/>
            <person name="Bessho-Uehara M."/>
            <person name="Martin G.J."/>
            <person name="Bewick A.J."/>
            <person name="Behringer M."/>
            <person name="Debat H.J."/>
            <person name="Wong I."/>
            <person name="Day J.C."/>
            <person name="Suvorov A."/>
            <person name="Silva C.J."/>
            <person name="Stanger-Hall K.F."/>
            <person name="Hall D.W."/>
            <person name="Schmitz R.J."/>
            <person name="Nelson D.R."/>
            <person name="Lewis S.M."/>
            <person name="Shigenobu S."/>
            <person name="Bybee S.M."/>
            <person name="Larracuente A.M."/>
            <person name="Oba Y."/>
            <person name="Weng J.K."/>
        </authorList>
    </citation>
    <scope>NUCLEOTIDE SEQUENCE [LARGE SCALE GENOMIC DNA]</scope>
    <source>
        <strain evidence="2">1611_PpyrPB1</strain>
        <tissue evidence="2">Whole body</tissue>
    </source>
</reference>
<name>A0A5N4AM86_PHOPY</name>
<dbReference type="EMBL" id="VVIM01000006">
    <property type="protein sequence ID" value="KAB0798449.1"/>
    <property type="molecule type" value="Genomic_DNA"/>
</dbReference>
<evidence type="ECO:0000313" key="3">
    <source>
        <dbReference type="Proteomes" id="UP000327044"/>
    </source>
</evidence>
<evidence type="ECO:0000256" key="1">
    <source>
        <dbReference type="SAM" id="MobiDB-lite"/>
    </source>
</evidence>
<dbReference type="Proteomes" id="UP000327044">
    <property type="component" value="Unassembled WGS sequence"/>
</dbReference>
<gene>
    <name evidence="2" type="ORF">PPYR_09442</name>
</gene>
<evidence type="ECO:0000313" key="2">
    <source>
        <dbReference type="EMBL" id="KAB0798449.1"/>
    </source>
</evidence>
<proteinExistence type="predicted"/>
<keyword evidence="3" id="KW-1185">Reference proteome</keyword>
<protein>
    <submittedName>
        <fullName evidence="2">Uncharacterized protein</fullName>
    </submittedName>
</protein>
<dbReference type="InParanoid" id="A0A5N4AM86"/>
<dbReference type="AlphaFoldDB" id="A0A5N4AM86"/>
<comment type="caution">
    <text evidence="2">The sequence shown here is derived from an EMBL/GenBank/DDBJ whole genome shotgun (WGS) entry which is preliminary data.</text>
</comment>